<accession>A0A848D9H0</accession>
<dbReference type="GO" id="GO:0051539">
    <property type="term" value="F:4 iron, 4 sulfur cluster binding"/>
    <property type="evidence" value="ECO:0007669"/>
    <property type="project" value="UniProtKB-KW"/>
</dbReference>
<evidence type="ECO:0000256" key="7">
    <source>
        <dbReference type="ARBA" id="ARBA00022833"/>
    </source>
</evidence>
<dbReference type="InterPro" id="IPR056369">
    <property type="entry name" value="CTU1-like_ATP-bd"/>
</dbReference>
<evidence type="ECO:0000256" key="8">
    <source>
        <dbReference type="ARBA" id="ARBA00022840"/>
    </source>
</evidence>
<evidence type="ECO:0000259" key="14">
    <source>
        <dbReference type="Pfam" id="PF01171"/>
    </source>
</evidence>
<dbReference type="NCBIfam" id="TIGR00269">
    <property type="entry name" value="TIGR00269 family protein"/>
    <property type="match status" value="1"/>
</dbReference>
<evidence type="ECO:0000256" key="10">
    <source>
        <dbReference type="ARBA" id="ARBA00023004"/>
    </source>
</evidence>
<reference evidence="16" key="1">
    <citation type="journal article" date="2020" name="MBio">
        <title>'Candidatus Ethanoperedens,' a Thermophilic Genus of Archaea Mediating the Anaerobic Oxidation of Ethane.</title>
        <authorList>
            <person name="Hahn C.J."/>
            <person name="Laso-Perez R."/>
            <person name="Vulcano F."/>
            <person name="Vaziourakis K.M."/>
            <person name="Stokke R."/>
            <person name="Steen I.H."/>
            <person name="Teske A."/>
            <person name="Boetius A."/>
            <person name="Liebeke M."/>
            <person name="Amann R."/>
            <person name="Knittel K."/>
            <person name="Wegener G."/>
        </authorList>
    </citation>
    <scope>NUCLEOTIDE SEQUENCE</scope>
    <source>
        <strain evidence="16">GoM-Arc1-LC-WB58</strain>
    </source>
</reference>
<feature type="binding site" evidence="12">
    <location>
        <position position="25"/>
    </location>
    <ligand>
        <name>Zn(2+)</name>
        <dbReference type="ChEBI" id="CHEBI:29105"/>
        <label>1</label>
    </ligand>
</feature>
<keyword evidence="7 12" id="KW-0862">Zinc</keyword>
<dbReference type="AlphaFoldDB" id="A0A848D9H0"/>
<dbReference type="PROSITE" id="PS01263">
    <property type="entry name" value="UPF0021"/>
    <property type="match status" value="1"/>
</dbReference>
<keyword evidence="11" id="KW-0411">Iron-sulfur</keyword>
<keyword evidence="5 12" id="KW-0479">Metal-binding</keyword>
<dbReference type="EMBL" id="WNEG01000029">
    <property type="protein sequence ID" value="NMG82871.1"/>
    <property type="molecule type" value="Genomic_DNA"/>
</dbReference>
<gene>
    <name evidence="16" type="ORF">GIS02_01540</name>
</gene>
<feature type="binding site" evidence="12">
    <location>
        <position position="22"/>
    </location>
    <ligand>
        <name>Zn(2+)</name>
        <dbReference type="ChEBI" id="CHEBI:29105"/>
        <label>1</label>
    </ligand>
</feature>
<dbReference type="InterPro" id="IPR000541">
    <property type="entry name" value="Ncs6/Tuc1/Ctu1"/>
</dbReference>
<comment type="cofactor">
    <cofactor evidence="1">
        <name>Mg(2+)</name>
        <dbReference type="ChEBI" id="CHEBI:18420"/>
    </cofactor>
</comment>
<proteinExistence type="predicted"/>
<keyword evidence="9" id="KW-0460">Magnesium</keyword>
<dbReference type="Proteomes" id="UP000606580">
    <property type="component" value="Unassembled WGS sequence"/>
</dbReference>
<dbReference type="InterPro" id="IPR054306">
    <property type="entry name" value="TtuA-like_LIM_N"/>
</dbReference>
<name>A0A848D9H0_9EURY</name>
<comment type="cofactor">
    <cofactor evidence="2">
        <name>[4Fe-4S] cluster</name>
        <dbReference type="ChEBI" id="CHEBI:49883"/>
    </cofactor>
</comment>
<feature type="binding site" evidence="12">
    <location>
        <position position="276"/>
    </location>
    <ligand>
        <name>Zn(2+)</name>
        <dbReference type="ChEBI" id="CHEBI:29105"/>
        <label>2</label>
    </ligand>
</feature>
<keyword evidence="6 13" id="KW-0547">Nucleotide-binding</keyword>
<dbReference type="Gene3D" id="3.40.50.620">
    <property type="entry name" value="HUPs"/>
    <property type="match status" value="1"/>
</dbReference>
<feature type="binding site" evidence="13">
    <location>
        <position position="59"/>
    </location>
    <ligand>
        <name>ATP</name>
        <dbReference type="ChEBI" id="CHEBI:30616"/>
    </ligand>
</feature>
<keyword evidence="8 13" id="KW-0067">ATP-binding</keyword>
<dbReference type="GO" id="GO:0002143">
    <property type="term" value="P:tRNA wobble position uridine thiolation"/>
    <property type="evidence" value="ECO:0007669"/>
    <property type="project" value="TreeGrafter"/>
</dbReference>
<dbReference type="InterPro" id="IPR011063">
    <property type="entry name" value="TilS/TtcA_N"/>
</dbReference>
<evidence type="ECO:0000256" key="2">
    <source>
        <dbReference type="ARBA" id="ARBA00001966"/>
    </source>
</evidence>
<dbReference type="GO" id="GO:0000049">
    <property type="term" value="F:tRNA binding"/>
    <property type="evidence" value="ECO:0007669"/>
    <property type="project" value="InterPro"/>
</dbReference>
<feature type="binding site" evidence="13">
    <location>
        <begin position="53"/>
        <end position="55"/>
    </location>
    <ligand>
        <name>ATP</name>
        <dbReference type="ChEBI" id="CHEBI:30616"/>
    </ligand>
</feature>
<evidence type="ECO:0000259" key="15">
    <source>
        <dbReference type="Pfam" id="PF22082"/>
    </source>
</evidence>
<dbReference type="PIRSF" id="PIRSF004976">
    <property type="entry name" value="ATPase_YdaO"/>
    <property type="match status" value="1"/>
</dbReference>
<feature type="binding site" evidence="12">
    <location>
        <position position="289"/>
    </location>
    <ligand>
        <name>Zn(2+)</name>
        <dbReference type="ChEBI" id="CHEBI:29105"/>
        <label>2</label>
    </ligand>
</feature>
<organism evidence="16 17">
    <name type="scientific">Candidatus Ethanoperedens thermophilum</name>
    <dbReference type="NCBI Taxonomy" id="2766897"/>
    <lineage>
        <taxon>Archaea</taxon>
        <taxon>Methanobacteriati</taxon>
        <taxon>Methanobacteriota</taxon>
        <taxon>Stenosarchaea group</taxon>
        <taxon>Methanomicrobia</taxon>
        <taxon>Methanosarcinales</taxon>
        <taxon>Methanosarcinales incertae sedis</taxon>
        <taxon>GOM Arc I cluster</taxon>
        <taxon>Candidatus Ethanoperedens</taxon>
    </lineage>
</organism>
<evidence type="ECO:0000313" key="17">
    <source>
        <dbReference type="Proteomes" id="UP000606580"/>
    </source>
</evidence>
<feature type="binding site" evidence="12">
    <location>
        <position position="3"/>
    </location>
    <ligand>
        <name>Zn(2+)</name>
        <dbReference type="ChEBI" id="CHEBI:29105"/>
        <label>1</label>
    </ligand>
</feature>
<feature type="binding site" evidence="13">
    <location>
        <position position="164"/>
    </location>
    <ligand>
        <name>ATP</name>
        <dbReference type="ChEBI" id="CHEBI:30616"/>
    </ligand>
</feature>
<keyword evidence="10" id="KW-0408">Iron</keyword>
<feature type="binding site" evidence="13">
    <location>
        <position position="84"/>
    </location>
    <ligand>
        <name>ATP</name>
        <dbReference type="ChEBI" id="CHEBI:30616"/>
    </ligand>
</feature>
<feature type="binding site" evidence="13">
    <location>
        <position position="159"/>
    </location>
    <ligand>
        <name>ATP</name>
        <dbReference type="ChEBI" id="CHEBI:30616"/>
    </ligand>
</feature>
<dbReference type="GO" id="GO:0046872">
    <property type="term" value="F:metal ion binding"/>
    <property type="evidence" value="ECO:0007669"/>
    <property type="project" value="UniProtKB-KW"/>
</dbReference>
<feature type="binding site" evidence="12">
    <location>
        <position position="6"/>
    </location>
    <ligand>
        <name>Zn(2+)</name>
        <dbReference type="ChEBI" id="CHEBI:29105"/>
        <label>1</label>
    </ligand>
</feature>
<feature type="domain" description="2-thiouridine synthetase TtuA-like N-terminal LIM" evidence="15">
    <location>
        <begin position="2"/>
        <end position="27"/>
    </location>
</feature>
<dbReference type="GO" id="GO:0005524">
    <property type="term" value="F:ATP binding"/>
    <property type="evidence" value="ECO:0007669"/>
    <property type="project" value="UniProtKB-KW"/>
</dbReference>
<evidence type="ECO:0000313" key="16">
    <source>
        <dbReference type="EMBL" id="NMG82871.1"/>
    </source>
</evidence>
<comment type="caution">
    <text evidence="16">The sequence shown here is derived from an EMBL/GenBank/DDBJ whole genome shotgun (WGS) entry which is preliminary data.</text>
</comment>
<evidence type="ECO:0000256" key="3">
    <source>
        <dbReference type="ARBA" id="ARBA00022485"/>
    </source>
</evidence>
<dbReference type="PANTHER" id="PTHR11807">
    <property type="entry name" value="ATPASES OF THE PP SUPERFAMILY-RELATED"/>
    <property type="match status" value="1"/>
</dbReference>
<evidence type="ECO:0000256" key="9">
    <source>
        <dbReference type="ARBA" id="ARBA00022842"/>
    </source>
</evidence>
<evidence type="ECO:0000256" key="5">
    <source>
        <dbReference type="ARBA" id="ARBA00022723"/>
    </source>
</evidence>
<evidence type="ECO:0000256" key="1">
    <source>
        <dbReference type="ARBA" id="ARBA00001946"/>
    </source>
</evidence>
<feature type="domain" description="tRNA(Ile)-lysidine/2-thiocytidine synthase N-terminal" evidence="14">
    <location>
        <begin position="50"/>
        <end position="236"/>
    </location>
</feature>
<evidence type="ECO:0000256" key="11">
    <source>
        <dbReference type="ARBA" id="ARBA00023014"/>
    </source>
</evidence>
<dbReference type="CDD" id="cd01713">
    <property type="entry name" value="CTU1-like"/>
    <property type="match status" value="1"/>
</dbReference>
<dbReference type="GO" id="GO:0016740">
    <property type="term" value="F:transferase activity"/>
    <property type="evidence" value="ECO:0007669"/>
    <property type="project" value="UniProtKB-KW"/>
</dbReference>
<dbReference type="PANTHER" id="PTHR11807:SF12">
    <property type="entry name" value="CYTOPLASMIC TRNA 2-THIOLATION PROTEIN 1"/>
    <property type="match status" value="1"/>
</dbReference>
<dbReference type="Pfam" id="PF01171">
    <property type="entry name" value="ATP_bind_3"/>
    <property type="match status" value="1"/>
</dbReference>
<dbReference type="InterPro" id="IPR020554">
    <property type="entry name" value="UPF0021_CS"/>
</dbReference>
<keyword evidence="3" id="KW-0004">4Fe-4S</keyword>
<dbReference type="GO" id="GO:0002144">
    <property type="term" value="C:cytosolic tRNA wobble base thiouridylase complex"/>
    <property type="evidence" value="ECO:0007669"/>
    <property type="project" value="TreeGrafter"/>
</dbReference>
<feature type="binding site" evidence="12">
    <location>
        <position position="292"/>
    </location>
    <ligand>
        <name>Zn(2+)</name>
        <dbReference type="ChEBI" id="CHEBI:29105"/>
        <label>2</label>
    </ligand>
</feature>
<protein>
    <submittedName>
        <fullName evidence="16">TIGR00269 family protein</fullName>
    </submittedName>
</protein>
<dbReference type="InterPro" id="IPR014729">
    <property type="entry name" value="Rossmann-like_a/b/a_fold"/>
</dbReference>
<dbReference type="FunFam" id="3.40.50.620:FF:000174">
    <property type="entry name" value="ATPase, PP-loop superfamily"/>
    <property type="match status" value="1"/>
</dbReference>
<keyword evidence="4" id="KW-0808">Transferase</keyword>
<evidence type="ECO:0000256" key="4">
    <source>
        <dbReference type="ARBA" id="ARBA00022679"/>
    </source>
</evidence>
<evidence type="ECO:0000256" key="12">
    <source>
        <dbReference type="PIRSR" id="PIRSR004976-50"/>
    </source>
</evidence>
<dbReference type="InterPro" id="IPR035107">
    <property type="entry name" value="tRNA_thiolation_TtcA_Ctu1"/>
</dbReference>
<evidence type="ECO:0000256" key="6">
    <source>
        <dbReference type="ARBA" id="ARBA00022741"/>
    </source>
</evidence>
<feature type="binding site" evidence="12">
    <location>
        <position position="279"/>
    </location>
    <ligand>
        <name>Zn(2+)</name>
        <dbReference type="ChEBI" id="CHEBI:29105"/>
        <label>2</label>
    </ligand>
</feature>
<dbReference type="SUPFAM" id="SSF52402">
    <property type="entry name" value="Adenine nucleotide alpha hydrolases-like"/>
    <property type="match status" value="1"/>
</dbReference>
<sequence>MKCDRCNREAVIFQKYSSAHLCKDHFIEDVERKIKRDIRKYRMVEKGDTIAIALSGGKDSSALLYILHKLFNNRPDIRLVAISIDEGIHGYRDKTLKRARSLTKKLEVPHIIKSFEDAFGASLDDLLTDRKACSVCGVLRKNLLNQTAKEICATKLGLGHNLDDETQTILMNCLRADINRMMRMIPNNRQTGLVPRIKPLRSIPEKEIALYTYLHDSLLDTDRCPYAPNALRNDVRSLLNDYETAHPGTKYALLKGFEKIIESLQQTHTTTPVKKCTECGEPSGSSNICKTCQLIKEARIRQFVQD</sequence>
<dbReference type="Pfam" id="PF22082">
    <property type="entry name" value="TtuA_LIM_N"/>
    <property type="match status" value="1"/>
</dbReference>
<evidence type="ECO:0000256" key="13">
    <source>
        <dbReference type="PIRSR" id="PIRSR004976-51"/>
    </source>
</evidence>